<feature type="compositionally biased region" description="Pro residues" evidence="2">
    <location>
        <begin position="430"/>
        <end position="440"/>
    </location>
</feature>
<feature type="compositionally biased region" description="Polar residues" evidence="2">
    <location>
        <begin position="460"/>
        <end position="478"/>
    </location>
</feature>
<sequence>MSVIAATPHDPHTDSMRSTPPPSTTAYTNHPPPFHHSISSPVVVPFPFYQPRKRSFHDMPHTQSFSALGPPRSDLLSTESDSPGPSVPPPAPRLSFQDLPAVSPEVTNGVLIPAQLPPTPDPSPPNSKVLFTPDDSISFAEIPRRLPSDPSPSVQKPHSPPRSRAMTNVPRRPPNEHRPKSMGPPRPVRKSQTMMHPSSIRMAESSSADGRHRLGTPIESPGFPRTMTAPADTTFGSGDATPSELASPDGLEAKVVLLGSQGVGKTSLILRYTKGTFNLAPATIGSSLHTRKLVHSGVRVKLQIWDTAGQERFRSMAPIYYRGANVCILVYDTNDRQSFEDVRSWLEELQKTLPKETAIYIVGSKTDLAAREVSIDEAKRKLQIWRRPQPRGLLRSSSLAAHDPISSPATPTRSHSSSALVALNTEAEPSKPPSRVPFPSRPSLQIIPPSTLPSSPRSTKISFGNMKSPTRPTSSTFTDPVVPLMTSASHATSAGRFSISGVLGYSRTNSTGNAVSTLARLAEDYPAAPRDDITPVRRVRIESTPHMIDTRRKSEDWSSRPWRMGQGPGAAEALGEFGAGVRRRQSGGDLLEPESRPTSNFGLKNGRIRAGSVGRDVRLYDESAATEEWGMDVLGIRLGEVSALNGQGIDALFQSISALLVEKRENIERDRTLRRKDSVMLLDLSKTDTTDHKTKRGCCV</sequence>
<dbReference type="Pfam" id="PF00071">
    <property type="entry name" value="Ras"/>
    <property type="match status" value="1"/>
</dbReference>
<dbReference type="RefSeq" id="XP_021868180.1">
    <property type="nucleotide sequence ID" value="XM_022012112.1"/>
</dbReference>
<dbReference type="SMART" id="SM00175">
    <property type="entry name" value="RAB"/>
    <property type="match status" value="1"/>
</dbReference>
<dbReference type="GO" id="GO:0005525">
    <property type="term" value="F:GTP binding"/>
    <property type="evidence" value="ECO:0007669"/>
    <property type="project" value="InterPro"/>
</dbReference>
<comment type="caution">
    <text evidence="3">The sequence shown here is derived from an EMBL/GenBank/DDBJ whole genome shotgun (WGS) entry which is preliminary data.</text>
</comment>
<dbReference type="SMART" id="SM00173">
    <property type="entry name" value="RAS"/>
    <property type="match status" value="1"/>
</dbReference>
<dbReference type="InParanoid" id="A0A1Y1U7A8"/>
<dbReference type="PRINTS" id="PR00449">
    <property type="entry name" value="RASTRNSFRMNG"/>
</dbReference>
<dbReference type="AlphaFoldDB" id="A0A1Y1U7A8"/>
<dbReference type="InterPro" id="IPR001806">
    <property type="entry name" value="Small_GTPase"/>
</dbReference>
<dbReference type="PROSITE" id="PS51420">
    <property type="entry name" value="RHO"/>
    <property type="match status" value="1"/>
</dbReference>
<evidence type="ECO:0000256" key="2">
    <source>
        <dbReference type="SAM" id="MobiDB-lite"/>
    </source>
</evidence>
<keyword evidence="4" id="KW-1185">Reference proteome</keyword>
<dbReference type="SMART" id="SM00177">
    <property type="entry name" value="ARF"/>
    <property type="match status" value="1"/>
</dbReference>
<name>A0A1Y1U7A8_9TREE</name>
<feature type="compositionally biased region" description="Low complexity" evidence="2">
    <location>
        <begin position="441"/>
        <end position="459"/>
    </location>
</feature>
<dbReference type="InterPro" id="IPR005225">
    <property type="entry name" value="Small_GTP-bd"/>
</dbReference>
<dbReference type="SMART" id="SM00176">
    <property type="entry name" value="RAN"/>
    <property type="match status" value="1"/>
</dbReference>
<evidence type="ECO:0000313" key="4">
    <source>
        <dbReference type="Proteomes" id="UP000193218"/>
    </source>
</evidence>
<feature type="region of interest" description="Disordered" evidence="2">
    <location>
        <begin position="395"/>
        <end position="479"/>
    </location>
</feature>
<dbReference type="InterPro" id="IPR027417">
    <property type="entry name" value="P-loop_NTPase"/>
</dbReference>
<dbReference type="SMART" id="SM00174">
    <property type="entry name" value="RHO"/>
    <property type="match status" value="1"/>
</dbReference>
<feature type="region of interest" description="Disordered" evidence="2">
    <location>
        <begin position="111"/>
        <end position="246"/>
    </location>
</feature>
<dbReference type="SUPFAM" id="SSF52540">
    <property type="entry name" value="P-loop containing nucleoside triphosphate hydrolases"/>
    <property type="match status" value="1"/>
</dbReference>
<gene>
    <name evidence="3" type="ORF">BD324DRAFT_182161</name>
</gene>
<dbReference type="PROSITE" id="PS51421">
    <property type="entry name" value="RAS"/>
    <property type="match status" value="1"/>
</dbReference>
<dbReference type="EMBL" id="NBSH01000016">
    <property type="protein sequence ID" value="ORX33892.1"/>
    <property type="molecule type" value="Genomic_DNA"/>
</dbReference>
<proteinExistence type="predicted"/>
<reference evidence="3 4" key="1">
    <citation type="submission" date="2017-03" db="EMBL/GenBank/DDBJ databases">
        <title>Widespread Adenine N6-methylation of Active Genes in Fungi.</title>
        <authorList>
            <consortium name="DOE Joint Genome Institute"/>
            <person name="Mondo S.J."/>
            <person name="Dannebaum R.O."/>
            <person name="Kuo R.C."/>
            <person name="Louie K.B."/>
            <person name="Bewick A.J."/>
            <person name="Labutti K."/>
            <person name="Haridas S."/>
            <person name="Kuo A."/>
            <person name="Salamov A."/>
            <person name="Ahrendt S.R."/>
            <person name="Lau R."/>
            <person name="Bowen B.P."/>
            <person name="Lipzen A."/>
            <person name="Sullivan W."/>
            <person name="Andreopoulos W.B."/>
            <person name="Clum A."/>
            <person name="Lindquist E."/>
            <person name="Daum C."/>
            <person name="Northen T.R."/>
            <person name="Ramamoorthy G."/>
            <person name="Schmitz R.J."/>
            <person name="Gryganskyi A."/>
            <person name="Culley D."/>
            <person name="Magnuson J."/>
            <person name="James T.Y."/>
            <person name="O'Malley M.A."/>
            <person name="Stajich J.E."/>
            <person name="Spatafora J.W."/>
            <person name="Visel A."/>
            <person name="Grigoriev I.V."/>
        </authorList>
    </citation>
    <scope>NUCLEOTIDE SEQUENCE [LARGE SCALE GENOMIC DNA]</scope>
    <source>
        <strain evidence="3 4">NRRL Y-17943</strain>
    </source>
</reference>
<dbReference type="OrthoDB" id="26525at2759"/>
<feature type="region of interest" description="Disordered" evidence="2">
    <location>
        <begin position="52"/>
        <end position="99"/>
    </location>
</feature>
<dbReference type="STRING" id="4999.A0A1Y1U7A8"/>
<dbReference type="Proteomes" id="UP000193218">
    <property type="component" value="Unassembled WGS sequence"/>
</dbReference>
<dbReference type="PROSITE" id="PS51419">
    <property type="entry name" value="RAB"/>
    <property type="match status" value="1"/>
</dbReference>
<dbReference type="NCBIfam" id="TIGR00231">
    <property type="entry name" value="small_GTP"/>
    <property type="match status" value="1"/>
</dbReference>
<evidence type="ECO:0000313" key="3">
    <source>
        <dbReference type="EMBL" id="ORX33892.1"/>
    </source>
</evidence>
<protein>
    <recommendedName>
        <fullName evidence="5">P-loop containing nucleoside triphosphate hydrolase protein</fullName>
    </recommendedName>
</protein>
<dbReference type="Gene3D" id="3.40.50.300">
    <property type="entry name" value="P-loop containing nucleotide triphosphate hydrolases"/>
    <property type="match status" value="1"/>
</dbReference>
<dbReference type="FunFam" id="3.40.50.300:FF:001447">
    <property type="entry name" value="Ras-related protein Rab-1B"/>
    <property type="match status" value="1"/>
</dbReference>
<organism evidence="3 4">
    <name type="scientific">Kockovaella imperatae</name>
    <dbReference type="NCBI Taxonomy" id="4999"/>
    <lineage>
        <taxon>Eukaryota</taxon>
        <taxon>Fungi</taxon>
        <taxon>Dikarya</taxon>
        <taxon>Basidiomycota</taxon>
        <taxon>Agaricomycotina</taxon>
        <taxon>Tremellomycetes</taxon>
        <taxon>Tremellales</taxon>
        <taxon>Cuniculitremaceae</taxon>
        <taxon>Kockovaella</taxon>
    </lineage>
</organism>
<dbReference type="CDD" id="cd00154">
    <property type="entry name" value="Rab"/>
    <property type="match status" value="1"/>
</dbReference>
<dbReference type="GeneID" id="33553920"/>
<keyword evidence="1" id="KW-0547">Nucleotide-binding</keyword>
<feature type="compositionally biased region" description="Polar residues" evidence="2">
    <location>
        <begin position="407"/>
        <end position="419"/>
    </location>
</feature>
<dbReference type="PANTHER" id="PTHR47978">
    <property type="match status" value="1"/>
</dbReference>
<evidence type="ECO:0000256" key="1">
    <source>
        <dbReference type="ARBA" id="ARBA00022741"/>
    </source>
</evidence>
<feature type="compositionally biased region" description="Pro residues" evidence="2">
    <location>
        <begin position="115"/>
        <end position="125"/>
    </location>
</feature>
<accession>A0A1Y1U7A8</accession>
<evidence type="ECO:0008006" key="5">
    <source>
        <dbReference type="Google" id="ProtNLM"/>
    </source>
</evidence>
<dbReference type="GO" id="GO:0003924">
    <property type="term" value="F:GTPase activity"/>
    <property type="evidence" value="ECO:0007669"/>
    <property type="project" value="InterPro"/>
</dbReference>
<feature type="region of interest" description="Disordered" evidence="2">
    <location>
        <begin position="1"/>
        <end position="34"/>
    </location>
</feature>